<reference evidence="3 4" key="1">
    <citation type="journal article" date="2017" name="Curr. Biol.">
        <title>Genome architecture and evolution of a unichromosomal asexual nematode.</title>
        <authorList>
            <person name="Fradin H."/>
            <person name="Zegar C."/>
            <person name="Gutwein M."/>
            <person name="Lucas J."/>
            <person name="Kovtun M."/>
            <person name="Corcoran D."/>
            <person name="Baugh L.R."/>
            <person name="Kiontke K."/>
            <person name="Gunsalus K."/>
            <person name="Fitch D.H."/>
            <person name="Piano F."/>
        </authorList>
    </citation>
    <scope>NUCLEOTIDE SEQUENCE [LARGE SCALE GENOMIC DNA]</scope>
    <source>
        <strain evidence="3">PF1309</strain>
    </source>
</reference>
<evidence type="ECO:0000256" key="2">
    <source>
        <dbReference type="SAM" id="SignalP"/>
    </source>
</evidence>
<keyword evidence="2" id="KW-0732">Signal</keyword>
<evidence type="ECO:0000313" key="4">
    <source>
        <dbReference type="Proteomes" id="UP000218231"/>
    </source>
</evidence>
<organism evidence="3 4">
    <name type="scientific">Diploscapter pachys</name>
    <dbReference type="NCBI Taxonomy" id="2018661"/>
    <lineage>
        <taxon>Eukaryota</taxon>
        <taxon>Metazoa</taxon>
        <taxon>Ecdysozoa</taxon>
        <taxon>Nematoda</taxon>
        <taxon>Chromadorea</taxon>
        <taxon>Rhabditida</taxon>
        <taxon>Rhabditina</taxon>
        <taxon>Rhabditomorpha</taxon>
        <taxon>Rhabditoidea</taxon>
        <taxon>Rhabditidae</taxon>
        <taxon>Diploscapter</taxon>
    </lineage>
</organism>
<evidence type="ECO:0000256" key="1">
    <source>
        <dbReference type="SAM" id="MobiDB-lite"/>
    </source>
</evidence>
<feature type="signal peptide" evidence="2">
    <location>
        <begin position="1"/>
        <end position="20"/>
    </location>
</feature>
<sequence length="331" mass="38302">MRHLTLTVICFFCIFYAVTGVDEEKQEKIEKDEVAAGKNHKGSDKYYHSYDQSNEYNYGGYNAYGYGHNSGGYAPAQNNYGHSGYNQGPSYNSYGSYQQPAYEPPLQDVSYCSVHASYPLAHRTKYVHPYPSYGYNSYGGSGHYRVKRMTGYNHEYSGRPSYAAQPQYNNQAYATYLRRFDRIGCRNTAITSQEDCQNCCQTASRINGDTTAVTGAIFFFDERHYDYKHHGHKHHDKKHDRDHKSDKSSEKVGWKTFGSISEKINFFKEVRIFLKIFKFQISGSPRERAIPPMRLLRSEEDLKFYFSSSVFKMSSQIFFAFLTSDRCFSLF</sequence>
<gene>
    <name evidence="3" type="ORF">WR25_14058</name>
</gene>
<keyword evidence="4" id="KW-1185">Reference proteome</keyword>
<proteinExistence type="predicted"/>
<evidence type="ECO:0000313" key="3">
    <source>
        <dbReference type="EMBL" id="PAV60586.1"/>
    </source>
</evidence>
<dbReference type="EMBL" id="LIAE01010460">
    <property type="protein sequence ID" value="PAV60586.1"/>
    <property type="molecule type" value="Genomic_DNA"/>
</dbReference>
<feature type="region of interest" description="Disordered" evidence="1">
    <location>
        <begin position="230"/>
        <end position="249"/>
    </location>
</feature>
<dbReference type="AlphaFoldDB" id="A0A2A2JFQ1"/>
<protein>
    <submittedName>
        <fullName evidence="3">Uncharacterized protein</fullName>
    </submittedName>
</protein>
<feature type="chain" id="PRO_5013172272" evidence="2">
    <location>
        <begin position="21"/>
        <end position="331"/>
    </location>
</feature>
<accession>A0A2A2JFQ1</accession>
<dbReference type="STRING" id="2018661.A0A2A2JFQ1"/>
<dbReference type="Proteomes" id="UP000218231">
    <property type="component" value="Unassembled WGS sequence"/>
</dbReference>
<comment type="caution">
    <text evidence="3">The sequence shown here is derived from an EMBL/GenBank/DDBJ whole genome shotgun (WGS) entry which is preliminary data.</text>
</comment>
<feature type="compositionally biased region" description="Basic residues" evidence="1">
    <location>
        <begin position="230"/>
        <end position="241"/>
    </location>
</feature>
<dbReference type="OrthoDB" id="5843969at2759"/>
<name>A0A2A2JFQ1_9BILA</name>